<accession>A0ABT1RH92</accession>
<keyword evidence="3" id="KW-0808">Transferase</keyword>
<gene>
    <name evidence="3" type="ORF">GB927_031205</name>
</gene>
<protein>
    <submittedName>
        <fullName evidence="3">Class I SAM-dependent methyltransferase</fullName>
    </submittedName>
</protein>
<sequence>MTSPRLNAIVKLLETCRYKHDLYTVFGDWCECSAISMSNAVDLVNFEKREVRYLEIARKYDSETMGNFSRILGEVVMALEEKPQDILGMTFHALELHNKARGQFFTPYPICQLMARITAGSAEDVQQAIAKRGFMLAQEPAVGSGAMIIALAEAILEAGFNYQQLLHVTAVDIDPRAVHMAYIQFSLLHIPATVIAGDSLAMRFREEWHTMAHVMGGWSAKLRYARENVGAGAEEGALPIAAPRRAAVVAGGSAAPKEEASSPVIERNGQLRLF</sequence>
<organism evidence="3 4">
    <name type="scientific">Shinella lacus</name>
    <dbReference type="NCBI Taxonomy" id="2654216"/>
    <lineage>
        <taxon>Bacteria</taxon>
        <taxon>Pseudomonadati</taxon>
        <taxon>Pseudomonadota</taxon>
        <taxon>Alphaproteobacteria</taxon>
        <taxon>Hyphomicrobiales</taxon>
        <taxon>Rhizobiaceae</taxon>
        <taxon>Shinella</taxon>
    </lineage>
</organism>
<feature type="domain" description="DNA methylase adenine-specific" evidence="2">
    <location>
        <begin position="97"/>
        <end position="214"/>
    </location>
</feature>
<comment type="caution">
    <text evidence="3">The sequence shown here is derived from an EMBL/GenBank/DDBJ whole genome shotgun (WGS) entry which is preliminary data.</text>
</comment>
<dbReference type="SUPFAM" id="SSF53335">
    <property type="entry name" value="S-adenosyl-L-methionine-dependent methyltransferases"/>
    <property type="match status" value="1"/>
</dbReference>
<dbReference type="GO" id="GO:0032259">
    <property type="term" value="P:methylation"/>
    <property type="evidence" value="ECO:0007669"/>
    <property type="project" value="UniProtKB-KW"/>
</dbReference>
<evidence type="ECO:0000259" key="2">
    <source>
        <dbReference type="Pfam" id="PF02384"/>
    </source>
</evidence>
<evidence type="ECO:0000313" key="4">
    <source>
        <dbReference type="Proteomes" id="UP000996601"/>
    </source>
</evidence>
<dbReference type="Proteomes" id="UP000996601">
    <property type="component" value="Unassembled WGS sequence"/>
</dbReference>
<dbReference type="Gene3D" id="3.40.50.150">
    <property type="entry name" value="Vaccinia Virus protein VP39"/>
    <property type="match status" value="1"/>
</dbReference>
<evidence type="ECO:0000256" key="1">
    <source>
        <dbReference type="ARBA" id="ARBA00006594"/>
    </source>
</evidence>
<keyword evidence="3" id="KW-0489">Methyltransferase</keyword>
<comment type="similarity">
    <text evidence="1">Belongs to the N(4)/N(6)-methyltransferase family.</text>
</comment>
<dbReference type="GO" id="GO:0008168">
    <property type="term" value="F:methyltransferase activity"/>
    <property type="evidence" value="ECO:0007669"/>
    <property type="project" value="UniProtKB-KW"/>
</dbReference>
<dbReference type="InterPro" id="IPR003356">
    <property type="entry name" value="DNA_methylase_A-5"/>
</dbReference>
<evidence type="ECO:0000313" key="3">
    <source>
        <dbReference type="EMBL" id="MCQ4634542.1"/>
    </source>
</evidence>
<dbReference type="EMBL" id="WHSB02000021">
    <property type="protein sequence ID" value="MCQ4634542.1"/>
    <property type="molecule type" value="Genomic_DNA"/>
</dbReference>
<dbReference type="PRINTS" id="PR00507">
    <property type="entry name" value="N12N6MTFRASE"/>
</dbReference>
<keyword evidence="4" id="KW-1185">Reference proteome</keyword>
<name>A0ABT1RH92_9HYPH</name>
<proteinExistence type="inferred from homology"/>
<dbReference type="Pfam" id="PF02384">
    <property type="entry name" value="N6_Mtase"/>
    <property type="match status" value="1"/>
</dbReference>
<reference evidence="3" key="1">
    <citation type="submission" date="2021-07" db="EMBL/GenBank/DDBJ databases">
        <title>Shinella sp. nov., a novel member of the genus Shinella from water.</title>
        <authorList>
            <person name="Deng Y."/>
        </authorList>
    </citation>
    <scope>NUCLEOTIDE SEQUENCE</scope>
    <source>
        <strain evidence="3">CPCC 100929</strain>
    </source>
</reference>
<dbReference type="InterPro" id="IPR029063">
    <property type="entry name" value="SAM-dependent_MTases_sf"/>
</dbReference>